<name>A0A5J5AUP3_9ASTE</name>
<reference evidence="1 2" key="1">
    <citation type="submission" date="2019-09" db="EMBL/GenBank/DDBJ databases">
        <title>A chromosome-level genome assembly of the Chinese tupelo Nyssa sinensis.</title>
        <authorList>
            <person name="Yang X."/>
            <person name="Kang M."/>
            <person name="Yang Y."/>
            <person name="Xiong H."/>
            <person name="Wang M."/>
            <person name="Zhang Z."/>
            <person name="Wang Z."/>
            <person name="Wu H."/>
            <person name="Ma T."/>
            <person name="Liu J."/>
            <person name="Xi Z."/>
        </authorList>
    </citation>
    <scope>NUCLEOTIDE SEQUENCE [LARGE SCALE GENOMIC DNA]</scope>
    <source>
        <strain evidence="1">J267</strain>
        <tissue evidence="1">Leaf</tissue>
    </source>
</reference>
<keyword evidence="2" id="KW-1185">Reference proteome</keyword>
<accession>A0A5J5AUP3</accession>
<sequence>MGCRRTNPNTNINHRNYDGVPNYLLIHHRTGHRRRPSRAHLWWFLRLPTVETCVRTVGIQAKLTFTYVFCLLRAEQNAKCKQKKKVARGTR</sequence>
<protein>
    <submittedName>
        <fullName evidence="1">Uncharacterized protein</fullName>
    </submittedName>
</protein>
<evidence type="ECO:0000313" key="1">
    <source>
        <dbReference type="EMBL" id="KAA8533606.1"/>
    </source>
</evidence>
<dbReference type="Proteomes" id="UP000325577">
    <property type="component" value="Linkage Group LG18"/>
</dbReference>
<dbReference type="EMBL" id="CM018041">
    <property type="protein sequence ID" value="KAA8533606.1"/>
    <property type="molecule type" value="Genomic_DNA"/>
</dbReference>
<organism evidence="1 2">
    <name type="scientific">Nyssa sinensis</name>
    <dbReference type="NCBI Taxonomy" id="561372"/>
    <lineage>
        <taxon>Eukaryota</taxon>
        <taxon>Viridiplantae</taxon>
        <taxon>Streptophyta</taxon>
        <taxon>Embryophyta</taxon>
        <taxon>Tracheophyta</taxon>
        <taxon>Spermatophyta</taxon>
        <taxon>Magnoliopsida</taxon>
        <taxon>eudicotyledons</taxon>
        <taxon>Gunneridae</taxon>
        <taxon>Pentapetalae</taxon>
        <taxon>asterids</taxon>
        <taxon>Cornales</taxon>
        <taxon>Nyssaceae</taxon>
        <taxon>Nyssa</taxon>
    </lineage>
</organism>
<dbReference type="AlphaFoldDB" id="A0A5J5AUP3"/>
<gene>
    <name evidence="1" type="ORF">F0562_030960</name>
</gene>
<proteinExistence type="predicted"/>
<evidence type="ECO:0000313" key="2">
    <source>
        <dbReference type="Proteomes" id="UP000325577"/>
    </source>
</evidence>